<protein>
    <submittedName>
        <fullName evidence="1">Uncharacterized protein</fullName>
    </submittedName>
</protein>
<dbReference type="PANTHER" id="PTHR35726:SF4">
    <property type="entry name" value="GLUTAMIC ACID-RICH PROTEIN-LIKE"/>
    <property type="match status" value="1"/>
</dbReference>
<comment type="caution">
    <text evidence="1">The sequence shown here is derived from an EMBL/GenBank/DDBJ whole genome shotgun (WGS) entry which is preliminary data.</text>
</comment>
<dbReference type="OrthoDB" id="1077311at2759"/>
<evidence type="ECO:0000313" key="2">
    <source>
        <dbReference type="Proteomes" id="UP000447434"/>
    </source>
</evidence>
<reference evidence="2" key="1">
    <citation type="journal article" date="2020" name="Nat. Commun.">
        <title>Genome sequence of the cluster root forming white lupin.</title>
        <authorList>
            <person name="Hufnagel B."/>
            <person name="Marques A."/>
            <person name="Soriano A."/>
            <person name="Marques L."/>
            <person name="Divol F."/>
            <person name="Doumas P."/>
            <person name="Sallet E."/>
            <person name="Mancinotti D."/>
            <person name="Carrere S."/>
            <person name="Marande W."/>
            <person name="Arribat S."/>
            <person name="Keller J."/>
            <person name="Huneau C."/>
            <person name="Blein T."/>
            <person name="Aime D."/>
            <person name="Laguerre M."/>
            <person name="Taylor J."/>
            <person name="Schubert V."/>
            <person name="Nelson M."/>
            <person name="Geu-Flores F."/>
            <person name="Crespi M."/>
            <person name="Gallardo-Guerrero K."/>
            <person name="Delaux P.-M."/>
            <person name="Salse J."/>
            <person name="Berges H."/>
            <person name="Guyot R."/>
            <person name="Gouzy J."/>
            <person name="Peret B."/>
        </authorList>
    </citation>
    <scope>NUCLEOTIDE SEQUENCE [LARGE SCALE GENOMIC DNA]</scope>
    <source>
        <strain evidence="2">cv. Amiga</strain>
    </source>
</reference>
<dbReference type="EMBL" id="WOCE01000021">
    <property type="protein sequence ID" value="KAE9589217.1"/>
    <property type="molecule type" value="Genomic_DNA"/>
</dbReference>
<proteinExistence type="predicted"/>
<keyword evidence="2" id="KW-1185">Reference proteome</keyword>
<dbReference type="PANTHER" id="PTHR35726">
    <property type="entry name" value="GLUTAMIC ACID-RICH PROTEIN-LIKE"/>
    <property type="match status" value="1"/>
</dbReference>
<evidence type="ECO:0000313" key="1">
    <source>
        <dbReference type="EMBL" id="KAE9589217.1"/>
    </source>
</evidence>
<organism evidence="1 2">
    <name type="scientific">Lupinus albus</name>
    <name type="common">White lupine</name>
    <name type="synonym">Lupinus termis</name>
    <dbReference type="NCBI Taxonomy" id="3870"/>
    <lineage>
        <taxon>Eukaryota</taxon>
        <taxon>Viridiplantae</taxon>
        <taxon>Streptophyta</taxon>
        <taxon>Embryophyta</taxon>
        <taxon>Tracheophyta</taxon>
        <taxon>Spermatophyta</taxon>
        <taxon>Magnoliopsida</taxon>
        <taxon>eudicotyledons</taxon>
        <taxon>Gunneridae</taxon>
        <taxon>Pentapetalae</taxon>
        <taxon>rosids</taxon>
        <taxon>fabids</taxon>
        <taxon>Fabales</taxon>
        <taxon>Fabaceae</taxon>
        <taxon>Papilionoideae</taxon>
        <taxon>50 kb inversion clade</taxon>
        <taxon>genistoids sensu lato</taxon>
        <taxon>core genistoids</taxon>
        <taxon>Genisteae</taxon>
        <taxon>Lupinus</taxon>
    </lineage>
</organism>
<dbReference type="AlphaFoldDB" id="A0A6A5LM39"/>
<dbReference type="Proteomes" id="UP000447434">
    <property type="component" value="Chromosome 21"/>
</dbReference>
<gene>
    <name evidence="1" type="ORF">Lalb_Chr21g0306691</name>
</gene>
<name>A0A6A5LM39_LUPAL</name>
<accession>A0A6A5LM39</accession>
<sequence>MNIMKDHADFSSCIIFEASGDSEAYCDNMMGGYIYEDDNDLDYDNDDDALSCCYDGSDICNAADEFNMYGEPCDDADDRKEVEGGASYCEDDEIHKSYVSSDSSQKFMDEMEKNRLFWEACLAS</sequence>